<gene>
    <name evidence="2" type="ORF">NX801_04105</name>
</gene>
<evidence type="ECO:0000256" key="1">
    <source>
        <dbReference type="SAM" id="MobiDB-lite"/>
    </source>
</evidence>
<dbReference type="InterPro" id="IPR016639">
    <property type="entry name" value="GST_Omega/GSH"/>
</dbReference>
<dbReference type="EMBL" id="JANUGQ010000002">
    <property type="protein sequence ID" value="MCS0634854.1"/>
    <property type="molecule type" value="Genomic_DNA"/>
</dbReference>
<reference evidence="2" key="1">
    <citation type="submission" date="2022-08" db="EMBL/GenBank/DDBJ databases">
        <authorList>
            <person name="Somphong A."/>
            <person name="Phongsopitanun W."/>
        </authorList>
    </citation>
    <scope>NUCLEOTIDE SEQUENCE</scope>
    <source>
        <strain evidence="2">LP05-1</strain>
    </source>
</reference>
<dbReference type="Gene3D" id="1.20.1050.10">
    <property type="match status" value="1"/>
</dbReference>
<dbReference type="InterPro" id="IPR036282">
    <property type="entry name" value="Glutathione-S-Trfase_C_sf"/>
</dbReference>
<dbReference type="RefSeq" id="WP_258785497.1">
    <property type="nucleotide sequence ID" value="NZ_JANUGQ010000002.1"/>
</dbReference>
<proteinExistence type="predicted"/>
<evidence type="ECO:0000313" key="3">
    <source>
        <dbReference type="Proteomes" id="UP001431313"/>
    </source>
</evidence>
<comment type="caution">
    <text evidence="2">The sequence shown here is derived from an EMBL/GenBank/DDBJ whole genome shotgun (WGS) entry which is preliminary data.</text>
</comment>
<dbReference type="Pfam" id="PF13410">
    <property type="entry name" value="GST_C_2"/>
    <property type="match status" value="1"/>
</dbReference>
<dbReference type="SUPFAM" id="SSF47616">
    <property type="entry name" value="GST C-terminal domain-like"/>
    <property type="match status" value="1"/>
</dbReference>
<protein>
    <submittedName>
        <fullName evidence="2">Glutathione S-transferase C-terminal domain-containing protein</fullName>
    </submittedName>
</protein>
<name>A0ABT2CBR6_9ACTN</name>
<feature type="region of interest" description="Disordered" evidence="1">
    <location>
        <begin position="1"/>
        <end position="41"/>
    </location>
</feature>
<organism evidence="2 3">
    <name type="scientific">Streptomyces pyxinae</name>
    <dbReference type="NCBI Taxonomy" id="2970734"/>
    <lineage>
        <taxon>Bacteria</taxon>
        <taxon>Bacillati</taxon>
        <taxon>Actinomycetota</taxon>
        <taxon>Actinomycetes</taxon>
        <taxon>Kitasatosporales</taxon>
        <taxon>Streptomycetaceae</taxon>
        <taxon>Streptomyces</taxon>
    </lineage>
</organism>
<dbReference type="PANTHER" id="PTHR32419:SF6">
    <property type="entry name" value="GLUTATHIONE S-TRANSFERASE OMEGA-LIKE 1-RELATED"/>
    <property type="match status" value="1"/>
</dbReference>
<sequence>MSARTPAPVSGHIPPRTSPFSPGRTPGDGPAGAPAFRGRIGTDARSGHYAVPRRYRLHLSTACPDGLRVAVTHALLGLGDELPVRLLPPTPDLPGNGYSALRPLYEAGAHQYAGPATAPALADDWTGRIVSTHTPDITRDLALRFGGHGPELCPPPARREIAALARRCAGIAAAAQRAGVLGISGPGHDAPLGVLFRALGVLEERLAHRTFALGETVTAADVELWVTLVELDRVHRLHLDAAAVHRLAGHSALWAYARRLAEHPAFGGLLDLDGMARRHHARCRGREAAGAAVPIVDWAVHLPSRPGDLPSPAAHPAGTDRTG</sequence>
<dbReference type="Gene3D" id="3.40.30.10">
    <property type="entry name" value="Glutaredoxin"/>
    <property type="match status" value="2"/>
</dbReference>
<keyword evidence="3" id="KW-1185">Reference proteome</keyword>
<evidence type="ECO:0000313" key="2">
    <source>
        <dbReference type="EMBL" id="MCS0634854.1"/>
    </source>
</evidence>
<dbReference type="Proteomes" id="UP001431313">
    <property type="component" value="Unassembled WGS sequence"/>
</dbReference>
<dbReference type="PANTHER" id="PTHR32419">
    <property type="entry name" value="GLUTATHIONYL-HYDROQUINONE REDUCTASE"/>
    <property type="match status" value="1"/>
</dbReference>
<accession>A0ABT2CBR6</accession>